<keyword evidence="7" id="KW-0804">Transcription</keyword>
<evidence type="ECO:0000259" key="10">
    <source>
        <dbReference type="PROSITE" id="PS50110"/>
    </source>
</evidence>
<dbReference type="EMBL" id="CP012332">
    <property type="protein sequence ID" value="AKU90302.1"/>
    <property type="molecule type" value="Genomic_DNA"/>
</dbReference>
<dbReference type="PRINTS" id="PR01590">
    <property type="entry name" value="HTHFIS"/>
</dbReference>
<dbReference type="GO" id="GO:0000160">
    <property type="term" value="P:phosphorelay signal transduction system"/>
    <property type="evidence" value="ECO:0007669"/>
    <property type="project" value="UniProtKB-KW"/>
</dbReference>
<dbReference type="Gene3D" id="1.10.8.60">
    <property type="match status" value="1"/>
</dbReference>
<dbReference type="Gene3D" id="1.10.10.60">
    <property type="entry name" value="Homeodomain-like"/>
    <property type="match status" value="1"/>
</dbReference>
<evidence type="ECO:0000256" key="3">
    <source>
        <dbReference type="ARBA" id="ARBA00022840"/>
    </source>
</evidence>
<dbReference type="Gene3D" id="3.40.50.2300">
    <property type="match status" value="1"/>
</dbReference>
<reference evidence="11 12" key="1">
    <citation type="submission" date="2015-08" db="EMBL/GenBank/DDBJ databases">
        <authorList>
            <person name="Babu N.S."/>
            <person name="Beckwith C.J."/>
            <person name="Beseler K.G."/>
            <person name="Brison A."/>
            <person name="Carone J.V."/>
            <person name="Caskin T.P."/>
            <person name="Diamond M."/>
            <person name="Durham M.E."/>
            <person name="Foxe J.M."/>
            <person name="Go M."/>
            <person name="Henderson B.A."/>
            <person name="Jones I.B."/>
            <person name="McGettigan J.A."/>
            <person name="Micheletti S.J."/>
            <person name="Nasrallah M.E."/>
            <person name="Ortiz D."/>
            <person name="Piller C.R."/>
            <person name="Privatt S.R."/>
            <person name="Schneider S.L."/>
            <person name="Sharp S."/>
            <person name="Smith T.C."/>
            <person name="Stanton J.D."/>
            <person name="Ullery H.E."/>
            <person name="Wilson R.J."/>
            <person name="Serrano M.G."/>
            <person name="Buck G."/>
            <person name="Lee V."/>
            <person name="Wang Y."/>
            <person name="Carvalho R."/>
            <person name="Voegtly L."/>
            <person name="Shi R."/>
            <person name="Duckworth R."/>
            <person name="Johnson A."/>
            <person name="Loviza R."/>
            <person name="Walstead R."/>
            <person name="Shah Z."/>
            <person name="Kiflezghi M."/>
            <person name="Wade K."/>
            <person name="Ball S.L."/>
            <person name="Bradley K.W."/>
            <person name="Asai D.J."/>
            <person name="Bowman C.A."/>
            <person name="Russell D.A."/>
            <person name="Pope W.H."/>
            <person name="Jacobs-Sera D."/>
            <person name="Hendrix R.W."/>
            <person name="Hatfull G.F."/>
        </authorList>
    </citation>
    <scope>NUCLEOTIDE SEQUENCE [LARGE SCALE GENOMIC DNA]</scope>
    <source>
        <strain evidence="11 12">DSM 27710</strain>
    </source>
</reference>
<evidence type="ECO:0000256" key="4">
    <source>
        <dbReference type="ARBA" id="ARBA00023012"/>
    </source>
</evidence>
<dbReference type="GO" id="GO:0005524">
    <property type="term" value="F:ATP binding"/>
    <property type="evidence" value="ECO:0007669"/>
    <property type="project" value="UniProtKB-KW"/>
</dbReference>
<organism evidence="11 12">
    <name type="scientific">Vulgatibacter incomptus</name>
    <dbReference type="NCBI Taxonomy" id="1391653"/>
    <lineage>
        <taxon>Bacteria</taxon>
        <taxon>Pseudomonadati</taxon>
        <taxon>Myxococcota</taxon>
        <taxon>Myxococcia</taxon>
        <taxon>Myxococcales</taxon>
        <taxon>Cystobacterineae</taxon>
        <taxon>Vulgatibacteraceae</taxon>
        <taxon>Vulgatibacter</taxon>
    </lineage>
</organism>
<evidence type="ECO:0000313" key="12">
    <source>
        <dbReference type="Proteomes" id="UP000055590"/>
    </source>
</evidence>
<proteinExistence type="predicted"/>
<dbReference type="Pfam" id="PF25601">
    <property type="entry name" value="AAA_lid_14"/>
    <property type="match status" value="1"/>
</dbReference>
<dbReference type="SUPFAM" id="SSF52540">
    <property type="entry name" value="P-loop containing nucleoside triphosphate hydrolases"/>
    <property type="match status" value="1"/>
</dbReference>
<evidence type="ECO:0000256" key="7">
    <source>
        <dbReference type="ARBA" id="ARBA00023163"/>
    </source>
</evidence>
<dbReference type="AlphaFoldDB" id="A0A0K1P9X6"/>
<dbReference type="PROSITE" id="PS50110">
    <property type="entry name" value="RESPONSE_REGULATORY"/>
    <property type="match status" value="1"/>
</dbReference>
<accession>A0A0K1P9X6</accession>
<dbReference type="PANTHER" id="PTHR32071">
    <property type="entry name" value="TRANSCRIPTIONAL REGULATORY PROTEIN"/>
    <property type="match status" value="1"/>
</dbReference>
<feature type="modified residue" description="4-aspartylphosphate" evidence="8">
    <location>
        <position position="52"/>
    </location>
</feature>
<dbReference type="PROSITE" id="PS50045">
    <property type="entry name" value="SIGMA54_INTERACT_4"/>
    <property type="match status" value="1"/>
</dbReference>
<dbReference type="KEGG" id="vin:AKJ08_0689"/>
<dbReference type="OrthoDB" id="9814761at2"/>
<evidence type="ECO:0000256" key="6">
    <source>
        <dbReference type="ARBA" id="ARBA00023125"/>
    </source>
</evidence>
<keyword evidence="5" id="KW-0805">Transcription regulation</keyword>
<dbReference type="STRING" id="1391653.AKJ08_0689"/>
<gene>
    <name evidence="11" type="ORF">AKJ08_0689</name>
</gene>
<dbReference type="PROSITE" id="PS00688">
    <property type="entry name" value="SIGMA54_INTERACT_3"/>
    <property type="match status" value="1"/>
</dbReference>
<dbReference type="GO" id="GO:0043565">
    <property type="term" value="F:sequence-specific DNA binding"/>
    <property type="evidence" value="ECO:0007669"/>
    <property type="project" value="InterPro"/>
</dbReference>
<dbReference type="InterPro" id="IPR003593">
    <property type="entry name" value="AAA+_ATPase"/>
</dbReference>
<feature type="domain" description="Sigma-54 factor interaction" evidence="9">
    <location>
        <begin position="142"/>
        <end position="371"/>
    </location>
</feature>
<evidence type="ECO:0000313" key="11">
    <source>
        <dbReference type="EMBL" id="AKU90302.1"/>
    </source>
</evidence>
<dbReference type="FunFam" id="3.40.50.2300:FF:000018">
    <property type="entry name" value="DNA-binding transcriptional regulator NtrC"/>
    <property type="match status" value="1"/>
</dbReference>
<dbReference type="InterPro" id="IPR025943">
    <property type="entry name" value="Sigma_54_int_dom_ATP-bd_2"/>
</dbReference>
<name>A0A0K1P9X6_9BACT</name>
<evidence type="ECO:0000256" key="2">
    <source>
        <dbReference type="ARBA" id="ARBA00022741"/>
    </source>
</evidence>
<protein>
    <submittedName>
        <fullName evidence="11">Type IV fimbriae expression regulatory protein PilR</fullName>
    </submittedName>
</protein>
<dbReference type="PROSITE" id="PS00676">
    <property type="entry name" value="SIGMA54_INTERACT_2"/>
    <property type="match status" value="1"/>
</dbReference>
<dbReference type="RefSeq" id="WP_050724768.1">
    <property type="nucleotide sequence ID" value="NZ_CP012332.1"/>
</dbReference>
<dbReference type="InterPro" id="IPR002078">
    <property type="entry name" value="Sigma_54_int"/>
</dbReference>
<evidence type="ECO:0000256" key="1">
    <source>
        <dbReference type="ARBA" id="ARBA00022553"/>
    </source>
</evidence>
<keyword evidence="4" id="KW-0902">Two-component regulatory system</keyword>
<dbReference type="PROSITE" id="PS00675">
    <property type="entry name" value="SIGMA54_INTERACT_1"/>
    <property type="match status" value="1"/>
</dbReference>
<keyword evidence="3" id="KW-0067">ATP-binding</keyword>
<dbReference type="CDD" id="cd00009">
    <property type="entry name" value="AAA"/>
    <property type="match status" value="1"/>
</dbReference>
<dbReference type="Pfam" id="PF02954">
    <property type="entry name" value="HTH_8"/>
    <property type="match status" value="1"/>
</dbReference>
<dbReference type="InterPro" id="IPR027417">
    <property type="entry name" value="P-loop_NTPase"/>
</dbReference>
<keyword evidence="2" id="KW-0547">Nucleotide-binding</keyword>
<feature type="domain" description="Response regulatory" evidence="10">
    <location>
        <begin position="3"/>
        <end position="117"/>
    </location>
</feature>
<dbReference type="Pfam" id="PF00158">
    <property type="entry name" value="Sigma54_activat"/>
    <property type="match status" value="1"/>
</dbReference>
<dbReference type="SMART" id="SM00448">
    <property type="entry name" value="REC"/>
    <property type="match status" value="1"/>
</dbReference>
<dbReference type="InterPro" id="IPR025662">
    <property type="entry name" value="Sigma_54_int_dom_ATP-bd_1"/>
</dbReference>
<dbReference type="GO" id="GO:0006355">
    <property type="term" value="P:regulation of DNA-templated transcription"/>
    <property type="evidence" value="ECO:0007669"/>
    <property type="project" value="InterPro"/>
</dbReference>
<dbReference type="InterPro" id="IPR002197">
    <property type="entry name" value="HTH_Fis"/>
</dbReference>
<sequence length="464" mass="51040">MAHLLVVDDERSMREMLEILLQKVGHSVVAEEDAGAACERLEHEEFDLVVTDLRLGQRSGLEVLERAKALHPHTEVLMITAFASAENAVQAMKLGAYDYLTKPFKIDELLVVVEKALEKRALVRENVQLRRQLGDRARFAGILGKSAAMRELFALLDKVAPSRTTVLVTGESGVGKELVARALHEKGGRAAGPFVAVNCGAIPEGLIESELFGHEKGAFTGAVAAKPGLFSEASGGTLFLDEIGELPLAVQVKLLRALQQRVVRPVGGLRDVEIDVRIVAATNRDLEQEVREGRFREDLYYRLNVIGLKVPPVRERREDVLLLAEHFLQAFAKEQGRPGMAFSRAAQRALLDYDFPGNVRELENVVERAVTLSDGDEIEPDTFPAAVRGASPTFAVPYAGALSGVDLPDDFDLQAWLDACEREMLEKALERSRGVKTEAAKLLGITFRSIRYRLEKLRMEGGGS</sequence>
<evidence type="ECO:0000259" key="9">
    <source>
        <dbReference type="PROSITE" id="PS50045"/>
    </source>
</evidence>
<dbReference type="Proteomes" id="UP000055590">
    <property type="component" value="Chromosome"/>
</dbReference>
<dbReference type="InterPro" id="IPR001789">
    <property type="entry name" value="Sig_transdc_resp-reg_receiver"/>
</dbReference>
<keyword evidence="6" id="KW-0238">DNA-binding</keyword>
<evidence type="ECO:0000256" key="5">
    <source>
        <dbReference type="ARBA" id="ARBA00023015"/>
    </source>
</evidence>
<evidence type="ECO:0000256" key="8">
    <source>
        <dbReference type="PROSITE-ProRule" id="PRU00169"/>
    </source>
</evidence>
<keyword evidence="12" id="KW-1185">Reference proteome</keyword>
<dbReference type="InterPro" id="IPR011006">
    <property type="entry name" value="CheY-like_superfamily"/>
</dbReference>
<dbReference type="InterPro" id="IPR009057">
    <property type="entry name" value="Homeodomain-like_sf"/>
</dbReference>
<dbReference type="SUPFAM" id="SSF46689">
    <property type="entry name" value="Homeodomain-like"/>
    <property type="match status" value="1"/>
</dbReference>
<dbReference type="Pfam" id="PF00072">
    <property type="entry name" value="Response_reg"/>
    <property type="match status" value="1"/>
</dbReference>
<dbReference type="InterPro" id="IPR025944">
    <property type="entry name" value="Sigma_54_int_dom_CS"/>
</dbReference>
<keyword evidence="1 8" id="KW-0597">Phosphoprotein</keyword>
<dbReference type="Gene3D" id="3.40.50.300">
    <property type="entry name" value="P-loop containing nucleotide triphosphate hydrolases"/>
    <property type="match status" value="1"/>
</dbReference>
<dbReference type="SUPFAM" id="SSF52172">
    <property type="entry name" value="CheY-like"/>
    <property type="match status" value="1"/>
</dbReference>
<dbReference type="SMART" id="SM00382">
    <property type="entry name" value="AAA"/>
    <property type="match status" value="1"/>
</dbReference>
<dbReference type="FunFam" id="3.40.50.300:FF:000006">
    <property type="entry name" value="DNA-binding transcriptional regulator NtrC"/>
    <property type="match status" value="1"/>
</dbReference>
<dbReference type="InterPro" id="IPR058031">
    <property type="entry name" value="AAA_lid_NorR"/>
</dbReference>